<dbReference type="GO" id="GO:0120147">
    <property type="term" value="F:formylglycine-generating oxidase activity"/>
    <property type="evidence" value="ECO:0007669"/>
    <property type="project" value="TreeGrafter"/>
</dbReference>
<feature type="region of interest" description="Disordered" evidence="1">
    <location>
        <begin position="1"/>
        <end position="41"/>
    </location>
</feature>
<dbReference type="Pfam" id="PF03781">
    <property type="entry name" value="FGE-sulfatase"/>
    <property type="match status" value="1"/>
</dbReference>
<evidence type="ECO:0000256" key="1">
    <source>
        <dbReference type="SAM" id="MobiDB-lite"/>
    </source>
</evidence>
<name>A0A7Z7N0Y3_9BURK</name>
<evidence type="ECO:0000313" key="5">
    <source>
        <dbReference type="Proteomes" id="UP000219522"/>
    </source>
</evidence>
<keyword evidence="2" id="KW-1133">Transmembrane helix</keyword>
<reference evidence="4 5" key="1">
    <citation type="submission" date="2017-09" db="EMBL/GenBank/DDBJ databases">
        <authorList>
            <person name="Varghese N."/>
            <person name="Submissions S."/>
        </authorList>
    </citation>
    <scope>NUCLEOTIDE SEQUENCE [LARGE SCALE GENOMIC DNA]</scope>
    <source>
        <strain evidence="4 5">OK806</strain>
    </source>
</reference>
<dbReference type="InterPro" id="IPR042095">
    <property type="entry name" value="SUMF_sf"/>
</dbReference>
<dbReference type="AlphaFoldDB" id="A0A7Z7N0Y3"/>
<accession>A0A7Z7N0Y3</accession>
<sequence>MVTATRANDPASRDKANGERGMANRKTANANSNSSAAARPSRVTARSSRLLLWGLLLVTCPALIGFAANWAIGTHSRAASSKVAQGDGVHGPQGMAWVPGGEFLMGSDAKMAQANERPAHKVRVHGFWMDEHHVTNAEFRKFVEATGYVTTAEKKPDWETIKVQAPPGTPRAPDSVLVPGAMVFVGTDGPVSLEDFSRWWRYVPGADWRHPAGPQSSIAGKDDHPVVQVSYEDAEAYAKWAGKRLPTEAEWEFAARGGLTQATYAWGDKFAPDGKQMANVWQGQQARPFPVMSAKAGGAVGTSRVGSFPANAYGLSDMTGNAWQWVADWYRADQFRREASTTSVIDNPAGPSDAWDPADPGVPVAAPKRVTRGGSFLCNEDYCLSYRPSARRGTDPYNSMSHLGFRLVMDKDTWEHSNERRQAASADAQPRS</sequence>
<dbReference type="PANTHER" id="PTHR23150">
    <property type="entry name" value="SULFATASE MODIFYING FACTOR 1, 2"/>
    <property type="match status" value="1"/>
</dbReference>
<keyword evidence="2" id="KW-0812">Transmembrane</keyword>
<organism evidence="4 5">
    <name type="scientific">Caballeronia arationis</name>
    <dbReference type="NCBI Taxonomy" id="1777142"/>
    <lineage>
        <taxon>Bacteria</taxon>
        <taxon>Pseudomonadati</taxon>
        <taxon>Pseudomonadota</taxon>
        <taxon>Betaproteobacteria</taxon>
        <taxon>Burkholderiales</taxon>
        <taxon>Burkholderiaceae</taxon>
        <taxon>Caballeronia</taxon>
    </lineage>
</organism>
<keyword evidence="5" id="KW-1185">Reference proteome</keyword>
<comment type="caution">
    <text evidence="4">The sequence shown here is derived from an EMBL/GenBank/DDBJ whole genome shotgun (WGS) entry which is preliminary data.</text>
</comment>
<dbReference type="EMBL" id="OCSU01000001">
    <property type="protein sequence ID" value="SOE56868.1"/>
    <property type="molecule type" value="Genomic_DNA"/>
</dbReference>
<dbReference type="InterPro" id="IPR005532">
    <property type="entry name" value="SUMF_dom"/>
</dbReference>
<dbReference type="PANTHER" id="PTHR23150:SF19">
    <property type="entry name" value="FORMYLGLYCINE-GENERATING ENZYME"/>
    <property type="match status" value="1"/>
</dbReference>
<proteinExistence type="predicted"/>
<protein>
    <submittedName>
        <fullName evidence="4">Formylglycine-generating enzyme, required for sulfatase activity, contains SUMF1/FGE domain</fullName>
    </submittedName>
</protein>
<dbReference type="InterPro" id="IPR051043">
    <property type="entry name" value="Sulfatase_Mod_Factor_Kinase"/>
</dbReference>
<dbReference type="Proteomes" id="UP000219522">
    <property type="component" value="Unassembled WGS sequence"/>
</dbReference>
<feature type="compositionally biased region" description="Low complexity" evidence="1">
    <location>
        <begin position="28"/>
        <end position="38"/>
    </location>
</feature>
<feature type="domain" description="Sulfatase-modifying factor enzyme-like" evidence="3">
    <location>
        <begin position="94"/>
        <end position="408"/>
    </location>
</feature>
<feature type="transmembrane region" description="Helical" evidence="2">
    <location>
        <begin position="50"/>
        <end position="72"/>
    </location>
</feature>
<gene>
    <name evidence="4" type="ORF">SAMN05446927_1339</name>
</gene>
<dbReference type="Gene3D" id="3.90.1580.10">
    <property type="entry name" value="paralog of FGE (formylglycine-generating enzyme)"/>
    <property type="match status" value="1"/>
</dbReference>
<dbReference type="SUPFAM" id="SSF56436">
    <property type="entry name" value="C-type lectin-like"/>
    <property type="match status" value="1"/>
</dbReference>
<evidence type="ECO:0000256" key="2">
    <source>
        <dbReference type="SAM" id="Phobius"/>
    </source>
</evidence>
<dbReference type="InterPro" id="IPR016187">
    <property type="entry name" value="CTDL_fold"/>
</dbReference>
<evidence type="ECO:0000259" key="3">
    <source>
        <dbReference type="Pfam" id="PF03781"/>
    </source>
</evidence>
<keyword evidence="2" id="KW-0472">Membrane</keyword>
<feature type="region of interest" description="Disordered" evidence="1">
    <location>
        <begin position="341"/>
        <end position="363"/>
    </location>
</feature>
<evidence type="ECO:0000313" key="4">
    <source>
        <dbReference type="EMBL" id="SOE56868.1"/>
    </source>
</evidence>
<feature type="compositionally biased region" description="Low complexity" evidence="1">
    <location>
        <begin position="353"/>
        <end position="363"/>
    </location>
</feature>